<sequence>MITRANWKYWVGLGLLFGLVIWAEISRPKPIDWTATYGENDKIPYGSKIVYDLLPQLFDKQSIRANFYSVYQDFEQERHEGENRIFIQSELDLSEVECDYLLSHAAEGGHIFIATEILPQILVDSLGVMPQYISLLSMDSLSLNFEEADRHAAQNYLFKRDIVTYELAIKDSTRQQRILSRTDRNTPTLVQIPYGAGSFLICSTPKVFTNYNMLFRDNADYIAKALSYLPVAAVCWESHYHGNKINQGLLDVVRQNPALRWAVNLAMIASLLFIVFKGKRTQRIIPMIEPLRNTTVEFVETVANLYFNKREHQRMAHKRILYFEEYLRQRYHISAEDFAKTDFLPMLSHKTNVPLEEVNELFGLINQTNKTKNITDNQLVILSQKIDSFWAKAA</sequence>
<dbReference type="AlphaFoldDB" id="A0A1I1KGB2"/>
<keyword evidence="3" id="KW-1185">Reference proteome</keyword>
<dbReference type="STRING" id="927664.SAMN05421780_10743"/>
<dbReference type="EMBL" id="FOLE01000007">
    <property type="protein sequence ID" value="SFC59691.1"/>
    <property type="molecule type" value="Genomic_DNA"/>
</dbReference>
<evidence type="ECO:0000313" key="2">
    <source>
        <dbReference type="EMBL" id="SFC59691.1"/>
    </source>
</evidence>
<evidence type="ECO:0000313" key="3">
    <source>
        <dbReference type="Proteomes" id="UP000199514"/>
    </source>
</evidence>
<evidence type="ECO:0000259" key="1">
    <source>
        <dbReference type="Pfam" id="PF14258"/>
    </source>
</evidence>
<proteinExistence type="predicted"/>
<dbReference type="RefSeq" id="WP_143083957.1">
    <property type="nucleotide sequence ID" value="NZ_FOLE01000007.1"/>
</dbReference>
<accession>A0A1I1KGB2</accession>
<reference evidence="2 3" key="1">
    <citation type="submission" date="2016-10" db="EMBL/GenBank/DDBJ databases">
        <authorList>
            <person name="de Groot N.N."/>
        </authorList>
    </citation>
    <scope>NUCLEOTIDE SEQUENCE [LARGE SCALE GENOMIC DNA]</scope>
    <source>
        <strain evidence="2 3">DSM 6793</strain>
    </source>
</reference>
<feature type="domain" description="DUF4350" evidence="1">
    <location>
        <begin position="41"/>
        <end position="224"/>
    </location>
</feature>
<dbReference type="Pfam" id="PF14258">
    <property type="entry name" value="DUF4350"/>
    <property type="match status" value="1"/>
</dbReference>
<dbReference type="Proteomes" id="UP000199514">
    <property type="component" value="Unassembled WGS sequence"/>
</dbReference>
<gene>
    <name evidence="2" type="ORF">SAMN05421780_10743</name>
</gene>
<name>A0A1I1KGB2_9BACT</name>
<protein>
    <recommendedName>
        <fullName evidence="1">DUF4350 domain-containing protein</fullName>
    </recommendedName>
</protein>
<dbReference type="InterPro" id="IPR025646">
    <property type="entry name" value="DUF4350"/>
</dbReference>
<organism evidence="2 3">
    <name type="scientific">Flexibacter flexilis DSM 6793</name>
    <dbReference type="NCBI Taxonomy" id="927664"/>
    <lineage>
        <taxon>Bacteria</taxon>
        <taxon>Pseudomonadati</taxon>
        <taxon>Bacteroidota</taxon>
        <taxon>Cytophagia</taxon>
        <taxon>Cytophagales</taxon>
        <taxon>Flexibacteraceae</taxon>
        <taxon>Flexibacter</taxon>
    </lineage>
</organism>
<dbReference type="OrthoDB" id="1111222at2"/>